<keyword evidence="2" id="KW-0812">Transmembrane</keyword>
<organism evidence="3 4">
    <name type="scientific">Elaeophora elaphi</name>
    <dbReference type="NCBI Taxonomy" id="1147741"/>
    <lineage>
        <taxon>Eukaryota</taxon>
        <taxon>Metazoa</taxon>
        <taxon>Ecdysozoa</taxon>
        <taxon>Nematoda</taxon>
        <taxon>Chromadorea</taxon>
        <taxon>Rhabditida</taxon>
        <taxon>Spirurina</taxon>
        <taxon>Spiruromorpha</taxon>
        <taxon>Filarioidea</taxon>
        <taxon>Onchocercidae</taxon>
        <taxon>Elaeophora</taxon>
    </lineage>
</organism>
<protein>
    <submittedName>
        <fullName evidence="4">Uncharacterized protein</fullName>
    </submittedName>
</protein>
<dbReference type="Proteomes" id="UP000050640">
    <property type="component" value="Unplaced"/>
</dbReference>
<sequence>SIFSRAVSYFWDLGKSKVEEIESVLENAFQAAALIKPSPPSSNPPKLPSKHFSTPIAIHSQRQISAIPTTTPSSTSNIPSGIEQCKLHITSSVLLNRLFGRSRTDIDSNNKENTTAATPSAPNKQRRRPVSAVFSQALHRLSSASIYNKRHIKDGSYSDYSEINKKDDNNDNIMDNSARIKAMIILAIIMIMIFSFNNAQSVFSSTDTPRKLERPVSICQPSSSTPIATKAHDRRSANLQYVSTPQVFTLMIIPIKHLIGFFLIKKKKEKFVPQIQFLQTL</sequence>
<proteinExistence type="predicted"/>
<evidence type="ECO:0000256" key="1">
    <source>
        <dbReference type="SAM" id="MobiDB-lite"/>
    </source>
</evidence>
<feature type="compositionally biased region" description="Polar residues" evidence="1">
    <location>
        <begin position="111"/>
        <end position="123"/>
    </location>
</feature>
<feature type="transmembrane region" description="Helical" evidence="2">
    <location>
        <begin position="182"/>
        <end position="203"/>
    </location>
</feature>
<feature type="transmembrane region" description="Helical" evidence="2">
    <location>
        <begin position="247"/>
        <end position="264"/>
    </location>
</feature>
<dbReference type="WBParaSite" id="EEL_0000251101-mRNA-1">
    <property type="protein sequence ID" value="EEL_0000251101-mRNA-1"/>
    <property type="gene ID" value="EEL_0000251101"/>
</dbReference>
<accession>A0A0R3RM02</accession>
<keyword evidence="2" id="KW-1133">Transmembrane helix</keyword>
<evidence type="ECO:0000313" key="4">
    <source>
        <dbReference type="WBParaSite" id="EEL_0000251101-mRNA-1"/>
    </source>
</evidence>
<dbReference type="AlphaFoldDB" id="A0A0R3RM02"/>
<evidence type="ECO:0000256" key="2">
    <source>
        <dbReference type="SAM" id="Phobius"/>
    </source>
</evidence>
<evidence type="ECO:0000313" key="3">
    <source>
        <dbReference type="Proteomes" id="UP000050640"/>
    </source>
</evidence>
<reference evidence="4" key="1">
    <citation type="submission" date="2017-02" db="UniProtKB">
        <authorList>
            <consortium name="WormBaseParasite"/>
        </authorList>
    </citation>
    <scope>IDENTIFICATION</scope>
</reference>
<feature type="region of interest" description="Disordered" evidence="1">
    <location>
        <begin position="104"/>
        <end position="129"/>
    </location>
</feature>
<keyword evidence="2" id="KW-0472">Membrane</keyword>
<keyword evidence="3" id="KW-1185">Reference proteome</keyword>
<name>A0A0R3RM02_9BILA</name>